<feature type="non-terminal residue" evidence="1">
    <location>
        <position position="263"/>
    </location>
</feature>
<name>A0ACA9NNL1_9GLOM</name>
<gene>
    <name evidence="1" type="ORF">SPELUC_LOCUS9561</name>
</gene>
<evidence type="ECO:0000313" key="1">
    <source>
        <dbReference type="EMBL" id="CAG8668667.1"/>
    </source>
</evidence>
<proteinExistence type="predicted"/>
<organism evidence="1 2">
    <name type="scientific">Cetraspora pellucida</name>
    <dbReference type="NCBI Taxonomy" id="1433469"/>
    <lineage>
        <taxon>Eukaryota</taxon>
        <taxon>Fungi</taxon>
        <taxon>Fungi incertae sedis</taxon>
        <taxon>Mucoromycota</taxon>
        <taxon>Glomeromycotina</taxon>
        <taxon>Glomeromycetes</taxon>
        <taxon>Diversisporales</taxon>
        <taxon>Gigasporaceae</taxon>
        <taxon>Cetraspora</taxon>
    </lineage>
</organism>
<dbReference type="EMBL" id="CAJVPW010016275">
    <property type="protein sequence ID" value="CAG8668667.1"/>
    <property type="molecule type" value="Genomic_DNA"/>
</dbReference>
<dbReference type="Proteomes" id="UP000789366">
    <property type="component" value="Unassembled WGS sequence"/>
</dbReference>
<comment type="caution">
    <text evidence="1">The sequence shown here is derived from an EMBL/GenBank/DDBJ whole genome shotgun (WGS) entry which is preliminary data.</text>
</comment>
<accession>A0ACA9NNL1</accession>
<evidence type="ECO:0000313" key="2">
    <source>
        <dbReference type="Proteomes" id="UP000789366"/>
    </source>
</evidence>
<protein>
    <submittedName>
        <fullName evidence="1">15317_t:CDS:1</fullName>
    </submittedName>
</protein>
<keyword evidence="2" id="KW-1185">Reference proteome</keyword>
<reference evidence="1" key="1">
    <citation type="submission" date="2021-06" db="EMBL/GenBank/DDBJ databases">
        <authorList>
            <person name="Kallberg Y."/>
            <person name="Tangrot J."/>
            <person name="Rosling A."/>
        </authorList>
    </citation>
    <scope>NUCLEOTIDE SEQUENCE</scope>
    <source>
        <strain evidence="1">28 12/20/2015</strain>
    </source>
</reference>
<sequence length="263" mass="29306">MSTTWGEASWPIDQTRAPAYNTNPSNREEDPWGPRKDIPKTWSANANKTDDDDTWDPSYNNIKTSPKVPRPQPPKDHNYDNGSNFLVRREKAASMDMASSVIMCNKEVQTDPIDLAHIKLLPQKWTTWVIQEVPQPTPGGNSFNCYNYNQPGHYAFESTEEGDGGRSFNCYKCNKPGHPTSECTEGDGGRSFNCYKCNKPGHRASECTEEGDGGRSFNCYKCNKPGHRASECTEEGDGAISATNLVIARPNVPKKVMVVDHLI</sequence>